<sequence>MLKNPTTNGSNSFAAQPPHQIESIACVYCREGHLFEECPSNLESVYYMGNQNQNQGRQGLQSNFYNPSWQNHLNFSWSNQGAGTSNNYAQPRPTQLPSFSQQVQNSVQAEPSNSLENLLKAYMNRPQGALPSDTENPRNLGKKHYKALTLKSGKTVEPNTIEAEKEPVDAQDSEEV</sequence>
<evidence type="ECO:0000313" key="2">
    <source>
        <dbReference type="EMBL" id="KAG8503512.1"/>
    </source>
</evidence>
<dbReference type="AlphaFoldDB" id="A0A8J6D9L6"/>
<organism evidence="2 3">
    <name type="scientific">Gossypium anomalum</name>
    <dbReference type="NCBI Taxonomy" id="47600"/>
    <lineage>
        <taxon>Eukaryota</taxon>
        <taxon>Viridiplantae</taxon>
        <taxon>Streptophyta</taxon>
        <taxon>Embryophyta</taxon>
        <taxon>Tracheophyta</taxon>
        <taxon>Spermatophyta</taxon>
        <taxon>Magnoliopsida</taxon>
        <taxon>eudicotyledons</taxon>
        <taxon>Gunneridae</taxon>
        <taxon>Pentapetalae</taxon>
        <taxon>rosids</taxon>
        <taxon>malvids</taxon>
        <taxon>Malvales</taxon>
        <taxon>Malvaceae</taxon>
        <taxon>Malvoideae</taxon>
        <taxon>Gossypium</taxon>
    </lineage>
</organism>
<evidence type="ECO:0000313" key="3">
    <source>
        <dbReference type="Proteomes" id="UP000701853"/>
    </source>
</evidence>
<name>A0A8J6D9L6_9ROSI</name>
<evidence type="ECO:0000256" key="1">
    <source>
        <dbReference type="SAM" id="MobiDB-lite"/>
    </source>
</evidence>
<gene>
    <name evidence="2" type="ORF">CXB51_001476</name>
</gene>
<dbReference type="Proteomes" id="UP000701853">
    <property type="component" value="Chromosome 1"/>
</dbReference>
<proteinExistence type="predicted"/>
<protein>
    <submittedName>
        <fullName evidence="2">Uncharacterized protein</fullName>
    </submittedName>
</protein>
<dbReference type="EMBL" id="JAHUZN010000001">
    <property type="protein sequence ID" value="KAG8503512.1"/>
    <property type="molecule type" value="Genomic_DNA"/>
</dbReference>
<feature type="region of interest" description="Disordered" evidence="1">
    <location>
        <begin position="126"/>
        <end position="176"/>
    </location>
</feature>
<accession>A0A8J6D9L6</accession>
<reference evidence="2 3" key="1">
    <citation type="journal article" date="2021" name="bioRxiv">
        <title>The Gossypium anomalum genome as a resource for cotton improvement and evolutionary analysis of hybrid incompatibility.</title>
        <authorList>
            <person name="Grover C.E."/>
            <person name="Yuan D."/>
            <person name="Arick M.A."/>
            <person name="Miller E.R."/>
            <person name="Hu G."/>
            <person name="Peterson D.G."/>
            <person name="Wendel J.F."/>
            <person name="Udall J.A."/>
        </authorList>
    </citation>
    <scope>NUCLEOTIDE SEQUENCE [LARGE SCALE GENOMIC DNA]</scope>
    <source>
        <strain evidence="2">JFW-Udall</strain>
        <tissue evidence="2">Leaf</tissue>
    </source>
</reference>
<comment type="caution">
    <text evidence="2">The sequence shown here is derived from an EMBL/GenBank/DDBJ whole genome shotgun (WGS) entry which is preliminary data.</text>
</comment>
<dbReference type="OrthoDB" id="1002461at2759"/>
<keyword evidence="3" id="KW-1185">Reference proteome</keyword>